<reference evidence="1 2" key="1">
    <citation type="journal article" date="2024" name="BMC Biol.">
        <title>Comparative genomics of Ascetosporea gives new insight into the evolutionary basis for animal parasitism in Rhizaria.</title>
        <authorList>
            <person name="Hiltunen Thoren M."/>
            <person name="Onut-Brannstrom I."/>
            <person name="Alfjorden A."/>
            <person name="Peckova H."/>
            <person name="Swords F."/>
            <person name="Hooper C."/>
            <person name="Holzer A.S."/>
            <person name="Bass D."/>
            <person name="Burki F."/>
        </authorList>
    </citation>
    <scope>NUCLEOTIDE SEQUENCE [LARGE SCALE GENOMIC DNA]</scope>
    <source>
        <strain evidence="1">20-A016</strain>
    </source>
</reference>
<organism evidence="1 2">
    <name type="scientific">Bonamia ostreae</name>
    <dbReference type="NCBI Taxonomy" id="126728"/>
    <lineage>
        <taxon>Eukaryota</taxon>
        <taxon>Sar</taxon>
        <taxon>Rhizaria</taxon>
        <taxon>Endomyxa</taxon>
        <taxon>Ascetosporea</taxon>
        <taxon>Haplosporida</taxon>
        <taxon>Bonamia</taxon>
    </lineage>
</organism>
<evidence type="ECO:0008006" key="3">
    <source>
        <dbReference type="Google" id="ProtNLM"/>
    </source>
</evidence>
<dbReference type="Proteomes" id="UP001439008">
    <property type="component" value="Unassembled WGS sequence"/>
</dbReference>
<accession>A0ABV2AK08</accession>
<dbReference type="PANTHER" id="PTHR15615:SF108">
    <property type="entry name" value="PROTEIN CNPPD1"/>
    <property type="match status" value="1"/>
</dbReference>
<keyword evidence="2" id="KW-1185">Reference proteome</keyword>
<gene>
    <name evidence="1" type="ORF">MHBO_001742</name>
</gene>
<dbReference type="Gene3D" id="1.10.472.10">
    <property type="entry name" value="Cyclin-like"/>
    <property type="match status" value="1"/>
</dbReference>
<comment type="caution">
    <text evidence="1">The sequence shown here is derived from an EMBL/GenBank/DDBJ whole genome shotgun (WGS) entry which is preliminary data.</text>
</comment>
<dbReference type="Pfam" id="PF08613">
    <property type="entry name" value="Cyclin"/>
    <property type="match status" value="1"/>
</dbReference>
<proteinExistence type="predicted"/>
<dbReference type="SUPFAM" id="SSF47954">
    <property type="entry name" value="Cyclin-like"/>
    <property type="match status" value="1"/>
</dbReference>
<evidence type="ECO:0000313" key="2">
    <source>
        <dbReference type="Proteomes" id="UP001439008"/>
    </source>
</evidence>
<dbReference type="EMBL" id="JBDODL010000478">
    <property type="protein sequence ID" value="MES1920012.1"/>
    <property type="molecule type" value="Genomic_DNA"/>
</dbReference>
<name>A0ABV2AK08_9EUKA</name>
<dbReference type="PANTHER" id="PTHR15615">
    <property type="match status" value="1"/>
</dbReference>
<dbReference type="InterPro" id="IPR036915">
    <property type="entry name" value="Cyclin-like_sf"/>
</dbReference>
<evidence type="ECO:0000313" key="1">
    <source>
        <dbReference type="EMBL" id="MES1920012.1"/>
    </source>
</evidence>
<protein>
    <recommendedName>
        <fullName evidence="3">Cyclin</fullName>
    </recommendedName>
</protein>
<dbReference type="InterPro" id="IPR013922">
    <property type="entry name" value="Cyclin_PHO80-like"/>
</dbReference>
<sequence>MDFKRTKGIIPSFACALKRLCSKNDFADVRQMPASRFDSFEAPSVTILDYIIRIYKYSRSSYKSYIYAFIYIDRIINSNLFIVNSYNIHRLVITSLMIASKFIDDRGYNNELHSKMGGVSLEEINSLEVEFLFLLNFNLFVDEKECQCYDQFLQEHAIGKSCSCLDDLYFVEQKLPDYIFARKKVPSGPIIRSAFVSTVAAKSRSVKHKEKHIHGQLRNRKR</sequence>